<name>A0ABS4SZA9_9MICC</name>
<proteinExistence type="predicted"/>
<evidence type="ECO:0008006" key="3">
    <source>
        <dbReference type="Google" id="ProtNLM"/>
    </source>
</evidence>
<dbReference type="Proteomes" id="UP001519331">
    <property type="component" value="Unassembled WGS sequence"/>
</dbReference>
<dbReference type="EMBL" id="JAGINX010000001">
    <property type="protein sequence ID" value="MBP2317534.1"/>
    <property type="molecule type" value="Genomic_DNA"/>
</dbReference>
<comment type="caution">
    <text evidence="1">The sequence shown here is derived from an EMBL/GenBank/DDBJ whole genome shotgun (WGS) entry which is preliminary data.</text>
</comment>
<organism evidence="1 2">
    <name type="scientific">Nesterenkonia lacusekhoensis</name>
    <dbReference type="NCBI Taxonomy" id="150832"/>
    <lineage>
        <taxon>Bacteria</taxon>
        <taxon>Bacillati</taxon>
        <taxon>Actinomycetota</taxon>
        <taxon>Actinomycetes</taxon>
        <taxon>Micrococcales</taxon>
        <taxon>Micrococcaceae</taxon>
        <taxon>Nesterenkonia</taxon>
    </lineage>
</organism>
<accession>A0ABS4SZA9</accession>
<dbReference type="InterPro" id="IPR029465">
    <property type="entry name" value="ATPgrasp_TupA"/>
</dbReference>
<dbReference type="RefSeq" id="WP_210047776.1">
    <property type="nucleotide sequence ID" value="NZ_JAGINX010000001.1"/>
</dbReference>
<protein>
    <recommendedName>
        <fullName evidence="3">ATP-grasp domain-containing protein</fullName>
    </recommendedName>
</protein>
<reference evidence="1 2" key="1">
    <citation type="submission" date="2021-03" db="EMBL/GenBank/DDBJ databases">
        <title>Sequencing the genomes of 1000 actinobacteria strains.</title>
        <authorList>
            <person name="Klenk H.-P."/>
        </authorList>
    </citation>
    <scope>NUCLEOTIDE SEQUENCE [LARGE SCALE GENOMIC DNA]</scope>
    <source>
        <strain evidence="1 2">DSM 12544</strain>
    </source>
</reference>
<dbReference type="Pfam" id="PF14305">
    <property type="entry name" value="ATPgrasp_TupA"/>
    <property type="match status" value="1"/>
</dbReference>
<keyword evidence="2" id="KW-1185">Reference proteome</keyword>
<dbReference type="SUPFAM" id="SSF56059">
    <property type="entry name" value="Glutathione synthetase ATP-binding domain-like"/>
    <property type="match status" value="1"/>
</dbReference>
<sequence length="480" mass="54677">METDNNEFAEGIFRDLQDLLNEIHAEQDVDLEKLQEILSHFPEVAREYYELLTEIEIAARRAVSRERMREIYPVITEALGRDGLGHGVMYRAKKHGASLEGVASFRSSVSLMARRRQLSRHFGPETFVTDKLRGEKFARNLGLPTALAYDEVFTAETLPIVPGTVIKPRGELGSRGVFILGEDSSIYDVQKSQYVGDEMQVREIISALVTGEPSEKLRGRGRVGRDEWIVERAIFDSQDESLPARDLKFFVFYGKVAAILEIMRFPEKKYCWWDAYGNQVKTGIYDEYDWVGEGVSEAEIAVASRVSSEIPGPFMRLDFLRGRDGLILGEFSGGVGEYHKFNTHWDHHLGELFLDAEGRLTSDLLTGKKFEDYSEFSDAHYRHYPAIHDQRYILSVKSDLLSAARDVEDFCRANAIRGYVSRFCAGQDELEIVARTGSRRLERLEKHFQELELAGNVAKVKKVPYYGAFPGQLLFQNSVR</sequence>
<gene>
    <name evidence="1" type="ORF">JOF45_000553</name>
</gene>
<evidence type="ECO:0000313" key="2">
    <source>
        <dbReference type="Proteomes" id="UP001519331"/>
    </source>
</evidence>
<evidence type="ECO:0000313" key="1">
    <source>
        <dbReference type="EMBL" id="MBP2317534.1"/>
    </source>
</evidence>